<name>B4D834_9BACT</name>
<dbReference type="InterPro" id="IPR012902">
    <property type="entry name" value="N_methyl_site"/>
</dbReference>
<comment type="caution">
    <text evidence="2">The sequence shown here is derived from an EMBL/GenBank/DDBJ whole genome shotgun (WGS) entry which is preliminary data.</text>
</comment>
<dbReference type="AlphaFoldDB" id="B4D834"/>
<dbReference type="STRING" id="497964.CfE428DRAFT_5074"/>
<sequence>MSTPPPPLRHRGRRSRAAFTLVELLVSMVLLVLVVAIVLQMSDQTGRIWHASAAKIQSFQDARAGFEAMTRKLSQATLNTYYDYYDASNHPRAPLTGSNLANFTPTRYDRMSDLHFISGQAGTLLKDSSPPIVTQTHAVFFQAPLGYSVSYQRLDNALNSCGYFLQFDDASQMVPDHVVKTPGYQPRYRYRLMELMQRTEQSGIYDPAAKTPNSWFTDNAGTSSRVLAENVIALVLLPKLSPREDDPGLQGKGVSIAPNYNYNSRVALGATNDDSWPGATPAFPPDSFTTYPSDGTTAQASRHHQLPPTMRVAMIVIDEASATRLQGGSANVPTAIDLHATGLFTDAANMSSDLQAVEDICSAKPGNLTGNRQRLTYHVFNTEIIMREAKWSND</sequence>
<gene>
    <name evidence="2" type="ORF">CfE428DRAFT_5074</name>
</gene>
<evidence type="ECO:0008006" key="4">
    <source>
        <dbReference type="Google" id="ProtNLM"/>
    </source>
</evidence>
<organism evidence="2 3">
    <name type="scientific">Chthoniobacter flavus Ellin428</name>
    <dbReference type="NCBI Taxonomy" id="497964"/>
    <lineage>
        <taxon>Bacteria</taxon>
        <taxon>Pseudomonadati</taxon>
        <taxon>Verrucomicrobiota</taxon>
        <taxon>Spartobacteria</taxon>
        <taxon>Chthoniobacterales</taxon>
        <taxon>Chthoniobacteraceae</taxon>
        <taxon>Chthoniobacter</taxon>
    </lineage>
</organism>
<evidence type="ECO:0000256" key="1">
    <source>
        <dbReference type="SAM" id="Phobius"/>
    </source>
</evidence>
<dbReference type="Pfam" id="PF07963">
    <property type="entry name" value="N_methyl"/>
    <property type="match status" value="1"/>
</dbReference>
<dbReference type="eggNOG" id="ENOG5033SNX">
    <property type="taxonomic scope" value="Bacteria"/>
</dbReference>
<evidence type="ECO:0000313" key="2">
    <source>
        <dbReference type="EMBL" id="EDY17388.1"/>
    </source>
</evidence>
<dbReference type="InParanoid" id="B4D834"/>
<accession>B4D834</accession>
<keyword evidence="1" id="KW-0812">Transmembrane</keyword>
<proteinExistence type="predicted"/>
<dbReference type="Proteomes" id="UP000005824">
    <property type="component" value="Unassembled WGS sequence"/>
</dbReference>
<evidence type="ECO:0000313" key="3">
    <source>
        <dbReference type="Proteomes" id="UP000005824"/>
    </source>
</evidence>
<dbReference type="EMBL" id="ABVL01000020">
    <property type="protein sequence ID" value="EDY17388.1"/>
    <property type="molecule type" value="Genomic_DNA"/>
</dbReference>
<reference evidence="2 3" key="1">
    <citation type="journal article" date="2011" name="J. Bacteriol.">
        <title>Genome sequence of Chthoniobacter flavus Ellin428, an aerobic heterotrophic soil bacterium.</title>
        <authorList>
            <person name="Kant R."/>
            <person name="van Passel M.W."/>
            <person name="Palva A."/>
            <person name="Lucas S."/>
            <person name="Lapidus A."/>
            <person name="Glavina Del Rio T."/>
            <person name="Dalin E."/>
            <person name="Tice H."/>
            <person name="Bruce D."/>
            <person name="Goodwin L."/>
            <person name="Pitluck S."/>
            <person name="Larimer F.W."/>
            <person name="Land M.L."/>
            <person name="Hauser L."/>
            <person name="Sangwan P."/>
            <person name="de Vos W.M."/>
            <person name="Janssen P.H."/>
            <person name="Smidt H."/>
        </authorList>
    </citation>
    <scope>NUCLEOTIDE SEQUENCE [LARGE SCALE GENOMIC DNA]</scope>
    <source>
        <strain evidence="2 3">Ellin428</strain>
    </source>
</reference>
<keyword evidence="1" id="KW-1133">Transmembrane helix</keyword>
<keyword evidence="3" id="KW-1185">Reference proteome</keyword>
<protein>
    <recommendedName>
        <fullName evidence="4">Verru_Chthon cassette protein C</fullName>
    </recommendedName>
</protein>
<dbReference type="RefSeq" id="WP_006982395.1">
    <property type="nucleotide sequence ID" value="NZ_ABVL01000020.1"/>
</dbReference>
<feature type="transmembrane region" description="Helical" evidence="1">
    <location>
        <begin position="21"/>
        <end position="39"/>
    </location>
</feature>
<keyword evidence="1" id="KW-0472">Membrane</keyword>